<evidence type="ECO:0000256" key="1">
    <source>
        <dbReference type="SAM" id="Phobius"/>
    </source>
</evidence>
<reference evidence="2 3" key="1">
    <citation type="submission" date="2018-07" db="EMBL/GenBank/DDBJ databases">
        <title>Genomic Encyclopedia of Type Strains, Phase III (KMG-III): the genomes of soil and plant-associated and newly described type strains.</title>
        <authorList>
            <person name="Whitman W."/>
        </authorList>
    </citation>
    <scope>NUCLEOTIDE SEQUENCE [LARGE SCALE GENOMIC DNA]</scope>
    <source>
        <strain evidence="2 3">CECT 8333</strain>
    </source>
</reference>
<dbReference type="Pfam" id="PF22282">
    <property type="entry name" value="CydS"/>
    <property type="match status" value="1"/>
</dbReference>
<dbReference type="Proteomes" id="UP000253090">
    <property type="component" value="Unassembled WGS sequence"/>
</dbReference>
<dbReference type="EMBL" id="QPJW01000019">
    <property type="protein sequence ID" value="RCX13942.1"/>
    <property type="molecule type" value="Genomic_DNA"/>
</dbReference>
<feature type="transmembrane region" description="Helical" evidence="1">
    <location>
        <begin position="6"/>
        <end position="30"/>
    </location>
</feature>
<gene>
    <name evidence="2" type="ORF">DFP94_11953</name>
</gene>
<evidence type="ECO:0000313" key="2">
    <source>
        <dbReference type="EMBL" id="RCX13942.1"/>
    </source>
</evidence>
<sequence>MSRVEFFTMMIAPELVVVVAVAFLFVYANLYKDPNN</sequence>
<name>A0A369AX24_9BACL</name>
<keyword evidence="3" id="KW-1185">Reference proteome</keyword>
<dbReference type="InterPro" id="IPR054381">
    <property type="entry name" value="CydS"/>
</dbReference>
<accession>A0A369AX24</accession>
<keyword evidence="1" id="KW-0472">Membrane</keyword>
<proteinExistence type="predicted"/>
<evidence type="ECO:0000313" key="3">
    <source>
        <dbReference type="Proteomes" id="UP000253090"/>
    </source>
</evidence>
<protein>
    <submittedName>
        <fullName evidence="2">Uncharacterized protein</fullName>
    </submittedName>
</protein>
<keyword evidence="1" id="KW-1133">Transmembrane helix</keyword>
<organism evidence="2 3">
    <name type="scientific">Fontibacillus phaseoli</name>
    <dbReference type="NCBI Taxonomy" id="1416533"/>
    <lineage>
        <taxon>Bacteria</taxon>
        <taxon>Bacillati</taxon>
        <taxon>Bacillota</taxon>
        <taxon>Bacilli</taxon>
        <taxon>Bacillales</taxon>
        <taxon>Paenibacillaceae</taxon>
        <taxon>Fontibacillus</taxon>
    </lineage>
</organism>
<dbReference type="AlphaFoldDB" id="A0A369AX24"/>
<keyword evidence="1" id="KW-0812">Transmembrane</keyword>
<comment type="caution">
    <text evidence="2">The sequence shown here is derived from an EMBL/GenBank/DDBJ whole genome shotgun (WGS) entry which is preliminary data.</text>
</comment>